<evidence type="ECO:0000259" key="3">
    <source>
        <dbReference type="Pfam" id="PF00061"/>
    </source>
</evidence>
<dbReference type="Gene3D" id="2.40.128.20">
    <property type="match status" value="1"/>
</dbReference>
<dbReference type="KEGG" id="tng:GSTEN00019032G001"/>
<dbReference type="AlphaFoldDB" id="Q4SFM0"/>
<keyword evidence="2" id="KW-0732">Signal</keyword>
<dbReference type="Proteomes" id="UP000007303">
    <property type="component" value="Unassembled WGS sequence"/>
</dbReference>
<reference evidence="4" key="2">
    <citation type="submission" date="2004-02" db="EMBL/GenBank/DDBJ databases">
        <authorList>
            <consortium name="Genoscope"/>
            <consortium name="Whitehead Institute Centre for Genome Research"/>
        </authorList>
    </citation>
    <scope>NUCLEOTIDE SEQUENCE</scope>
</reference>
<reference evidence="5" key="3">
    <citation type="submission" date="2025-05" db="UniProtKB">
        <authorList>
            <consortium name="Ensembl"/>
        </authorList>
    </citation>
    <scope>IDENTIFICATION</scope>
</reference>
<dbReference type="STRING" id="99883.ENSTNIP00000012920"/>
<dbReference type="InterPro" id="IPR000566">
    <property type="entry name" value="Lipocln_cytosolic_FA-bd_dom"/>
</dbReference>
<dbReference type="PANTHER" id="PTHR11430:SF133">
    <property type="entry name" value="LIPOCALIN"/>
    <property type="match status" value="1"/>
</dbReference>
<dbReference type="SUPFAM" id="SSF50814">
    <property type="entry name" value="Lipocalins"/>
    <property type="match status" value="1"/>
</dbReference>
<dbReference type="GO" id="GO:0036094">
    <property type="term" value="F:small molecule binding"/>
    <property type="evidence" value="ECO:0007669"/>
    <property type="project" value="InterPro"/>
</dbReference>
<dbReference type="OMA" id="RWGSEND"/>
<dbReference type="PANTHER" id="PTHR11430">
    <property type="entry name" value="LIPOCALIN"/>
    <property type="match status" value="1"/>
</dbReference>
<feature type="chain" id="PRO_5015097653" evidence="2">
    <location>
        <begin position="20"/>
        <end position="181"/>
    </location>
</feature>
<name>Q4SFM0_TETNG</name>
<reference evidence="4 6" key="1">
    <citation type="journal article" date="2004" name="Nature">
        <title>Genome duplication in the teleost fish Tetraodon nigroviridis reveals the early vertebrate proto-karyotype.</title>
        <authorList>
            <person name="Jaillon O."/>
            <person name="Aury J.-M."/>
            <person name="Brunet F."/>
            <person name="Petit J.-L."/>
            <person name="Stange-Thomann N."/>
            <person name="Mauceli E."/>
            <person name="Bouneau L."/>
            <person name="Fischer C."/>
            <person name="Ozouf-Costaz C."/>
            <person name="Bernot A."/>
            <person name="Nicaud S."/>
            <person name="Jaffe D."/>
            <person name="Fisher S."/>
            <person name="Lutfalla G."/>
            <person name="Dossat C."/>
            <person name="Segurens B."/>
            <person name="Dasilva C."/>
            <person name="Salanoubat M."/>
            <person name="Levy M."/>
            <person name="Boudet N."/>
            <person name="Castellano S."/>
            <person name="Anthouard V."/>
            <person name="Jubin C."/>
            <person name="Castelli V."/>
            <person name="Katinka M."/>
            <person name="Vacherie B."/>
            <person name="Biemont C."/>
            <person name="Skalli Z."/>
            <person name="Cattolico L."/>
            <person name="Poulain J."/>
            <person name="De Berardinis V."/>
            <person name="Cruaud C."/>
            <person name="Duprat S."/>
            <person name="Brottier P."/>
            <person name="Coutanceau J.-P."/>
            <person name="Gouzy J."/>
            <person name="Parra G."/>
            <person name="Lardier G."/>
            <person name="Chapple C."/>
            <person name="McKernan K.J."/>
            <person name="McEwan P."/>
            <person name="Bosak S."/>
            <person name="Kellis M."/>
            <person name="Volff J.-N."/>
            <person name="Guigo R."/>
            <person name="Zody M.C."/>
            <person name="Mesirov J."/>
            <person name="Lindblad-Toh K."/>
            <person name="Birren B."/>
            <person name="Nusbaum C."/>
            <person name="Kahn D."/>
            <person name="Robinson-Rechavi M."/>
            <person name="Laudet V."/>
            <person name="Schachter V."/>
            <person name="Quetier F."/>
            <person name="Saurin W."/>
            <person name="Scarpelli C."/>
            <person name="Wincker P."/>
            <person name="Lander E.S."/>
            <person name="Weissenbach J."/>
            <person name="Roest Crollius H."/>
        </authorList>
    </citation>
    <scope>NUCLEOTIDE SEQUENCE [LARGE SCALE GENOMIC DNA]</scope>
</reference>
<dbReference type="Pfam" id="PF00061">
    <property type="entry name" value="Lipocalin"/>
    <property type="match status" value="1"/>
</dbReference>
<evidence type="ECO:0000256" key="2">
    <source>
        <dbReference type="SAM" id="SignalP"/>
    </source>
</evidence>
<dbReference type="OrthoDB" id="9048943at2759"/>
<dbReference type="InterPro" id="IPR012674">
    <property type="entry name" value="Calycin"/>
</dbReference>
<comment type="similarity">
    <text evidence="1">Belongs to the calycin superfamily. Lipocalin family.</text>
</comment>
<dbReference type="Ensembl" id="ENSTNIT00000013112.1">
    <property type="protein sequence ID" value="ENSTNIP00000012920.1"/>
    <property type="gene ID" value="ENSTNIG00000010025.1"/>
</dbReference>
<gene>
    <name evidence="4" type="ORF">GSTENG00019032001</name>
</gene>
<proteinExistence type="inferred from homology"/>
<dbReference type="InterPro" id="IPR002345">
    <property type="entry name" value="Lipocalin"/>
</dbReference>
<dbReference type="PRINTS" id="PR00179">
    <property type="entry name" value="LIPOCALIN"/>
</dbReference>
<protein>
    <submittedName>
        <fullName evidence="4">(spotted green pufferfish) hypothetical protein</fullName>
    </submittedName>
    <submittedName>
        <fullName evidence="5">Zgc:153704</fullName>
    </submittedName>
</protein>
<dbReference type="PRINTS" id="PR01254">
    <property type="entry name" value="PGNDSYNTHASE"/>
</dbReference>
<evidence type="ECO:0000313" key="4">
    <source>
        <dbReference type="EMBL" id="CAG00562.1"/>
    </source>
</evidence>
<accession>Q4SFM0</accession>
<feature type="domain" description="Lipocalin/cytosolic fatty-acid binding" evidence="3">
    <location>
        <begin position="33"/>
        <end position="174"/>
    </location>
</feature>
<keyword evidence="6" id="KW-1185">Reference proteome</keyword>
<dbReference type="GeneTree" id="ENSGT01120000271921"/>
<feature type="signal peptide" evidence="2">
    <location>
        <begin position="1"/>
        <end position="19"/>
    </location>
</feature>
<organism evidence="4">
    <name type="scientific">Tetraodon nigroviridis</name>
    <name type="common">Spotted green pufferfish</name>
    <name type="synonym">Chelonodon nigroviridis</name>
    <dbReference type="NCBI Taxonomy" id="99883"/>
    <lineage>
        <taxon>Eukaryota</taxon>
        <taxon>Metazoa</taxon>
        <taxon>Chordata</taxon>
        <taxon>Craniata</taxon>
        <taxon>Vertebrata</taxon>
        <taxon>Euteleostomi</taxon>
        <taxon>Actinopterygii</taxon>
        <taxon>Neopterygii</taxon>
        <taxon>Teleostei</taxon>
        <taxon>Neoteleostei</taxon>
        <taxon>Acanthomorphata</taxon>
        <taxon>Eupercaria</taxon>
        <taxon>Tetraodontiformes</taxon>
        <taxon>Tetradontoidea</taxon>
        <taxon>Tetraodontidae</taxon>
        <taxon>Tetraodon</taxon>
    </lineage>
</organism>
<sequence length="181" mass="19947">MPLLLSVLGVVLCSLLCSSDVSPQAEFNLQMMAGKWHLIGFASNSEWFISRKASMKMGTAIFTPTLDGDLNLSHASLRPDGSCWRMADLVKKTDTPGKFSYSTNFGEGNDMIVVDVKYDEFALVHVVDPKGEHLTVVNKLYGRSQVLPPDLLEKFQQFSLETGILPENIVPLPQNGECPDV</sequence>
<evidence type="ECO:0000313" key="5">
    <source>
        <dbReference type="Ensembl" id="ENSTNIP00000012920.1"/>
    </source>
</evidence>
<evidence type="ECO:0000256" key="1">
    <source>
        <dbReference type="ARBA" id="ARBA00006889"/>
    </source>
</evidence>
<dbReference type="HOGENOM" id="CLU_094061_1_0_1"/>
<dbReference type="EMBL" id="CAAE01014601">
    <property type="protein sequence ID" value="CAG00562.1"/>
    <property type="molecule type" value="Genomic_DNA"/>
</dbReference>
<evidence type="ECO:0000313" key="6">
    <source>
        <dbReference type="Proteomes" id="UP000007303"/>
    </source>
</evidence>